<name>A0A9D8KG20_9DELT</name>
<evidence type="ECO:0000313" key="3">
    <source>
        <dbReference type="Proteomes" id="UP000809273"/>
    </source>
</evidence>
<reference evidence="2" key="2">
    <citation type="submission" date="2021-01" db="EMBL/GenBank/DDBJ databases">
        <authorList>
            <person name="Hahn C.R."/>
            <person name="Youssef N.H."/>
            <person name="Elshahed M."/>
        </authorList>
    </citation>
    <scope>NUCLEOTIDE SEQUENCE</scope>
    <source>
        <strain evidence="2">Zod_Metabat.24</strain>
    </source>
</reference>
<accession>A0A9D8KG20</accession>
<dbReference type="EMBL" id="JAFGIX010000063">
    <property type="protein sequence ID" value="MBN1574014.1"/>
    <property type="molecule type" value="Genomic_DNA"/>
</dbReference>
<dbReference type="InterPro" id="IPR007607">
    <property type="entry name" value="BacA/B"/>
</dbReference>
<comment type="similarity">
    <text evidence="1">Belongs to the bactofilin family.</text>
</comment>
<gene>
    <name evidence="2" type="ORF">JW984_12530</name>
</gene>
<dbReference type="Proteomes" id="UP000809273">
    <property type="component" value="Unassembled WGS sequence"/>
</dbReference>
<dbReference type="Pfam" id="PF04519">
    <property type="entry name" value="Bactofilin"/>
    <property type="match status" value="1"/>
</dbReference>
<evidence type="ECO:0000313" key="2">
    <source>
        <dbReference type="EMBL" id="MBN1574014.1"/>
    </source>
</evidence>
<dbReference type="PANTHER" id="PTHR35024:SF4">
    <property type="entry name" value="POLYMER-FORMING CYTOSKELETAL PROTEIN"/>
    <property type="match status" value="1"/>
</dbReference>
<proteinExistence type="inferred from homology"/>
<protein>
    <submittedName>
        <fullName evidence="2">Polymer-forming cytoskeletal protein</fullName>
    </submittedName>
</protein>
<reference evidence="2" key="1">
    <citation type="journal article" date="2021" name="Environ. Microbiol.">
        <title>Genomic characterization of three novel Desulfobacterota classes expand the metabolic and phylogenetic diversity of the phylum.</title>
        <authorList>
            <person name="Murphy C.L."/>
            <person name="Biggerstaff J."/>
            <person name="Eichhorn A."/>
            <person name="Ewing E."/>
            <person name="Shahan R."/>
            <person name="Soriano D."/>
            <person name="Stewart S."/>
            <person name="VanMol K."/>
            <person name="Walker R."/>
            <person name="Walters P."/>
            <person name="Elshahed M.S."/>
            <person name="Youssef N.H."/>
        </authorList>
    </citation>
    <scope>NUCLEOTIDE SEQUENCE</scope>
    <source>
        <strain evidence="2">Zod_Metabat.24</strain>
    </source>
</reference>
<dbReference type="AlphaFoldDB" id="A0A9D8KG20"/>
<organism evidence="2 3">
    <name type="scientific">Candidatus Zymogenus saltonus</name>
    <dbReference type="NCBI Taxonomy" id="2844893"/>
    <lineage>
        <taxon>Bacteria</taxon>
        <taxon>Deltaproteobacteria</taxon>
        <taxon>Candidatus Zymogenia</taxon>
        <taxon>Candidatus Zymogeniales</taxon>
        <taxon>Candidatus Zymogenaceae</taxon>
        <taxon>Candidatus Zymogenus</taxon>
    </lineage>
</organism>
<sequence>MSKKRENHTTDEESKGYVEESINYLGPGNIIDGKIVLKGRTIVEGSVIKGKIYSTEKDSELVIGPGSEITGEIKSESIILNGTMDGKISSRKVLIQGNGVLVGEVITNRGLEVEVGAKMSATVRMKKKKQ</sequence>
<dbReference type="PANTHER" id="PTHR35024">
    <property type="entry name" value="HYPOTHETICAL CYTOSOLIC PROTEIN"/>
    <property type="match status" value="1"/>
</dbReference>
<comment type="caution">
    <text evidence="2">The sequence shown here is derived from an EMBL/GenBank/DDBJ whole genome shotgun (WGS) entry which is preliminary data.</text>
</comment>
<evidence type="ECO:0000256" key="1">
    <source>
        <dbReference type="ARBA" id="ARBA00044755"/>
    </source>
</evidence>